<protein>
    <recommendedName>
        <fullName evidence="1">VOC domain-containing protein</fullName>
    </recommendedName>
</protein>
<dbReference type="InterPro" id="IPR004360">
    <property type="entry name" value="Glyas_Fos-R_dOase_dom"/>
</dbReference>
<dbReference type="SUPFAM" id="SSF54593">
    <property type="entry name" value="Glyoxalase/Bleomycin resistance protein/Dihydroxybiphenyl dioxygenase"/>
    <property type="match status" value="2"/>
</dbReference>
<keyword evidence="3" id="KW-1185">Reference proteome</keyword>
<accession>A0A2N3LKV7</accession>
<dbReference type="InterPro" id="IPR037523">
    <property type="entry name" value="VOC_core"/>
</dbReference>
<dbReference type="Pfam" id="PF22658">
    <property type="entry name" value="YycE-like_N"/>
    <property type="match status" value="1"/>
</dbReference>
<dbReference type="InterPro" id="IPR029068">
    <property type="entry name" value="Glyas_Bleomycin-R_OHBP_Dase"/>
</dbReference>
<dbReference type="Pfam" id="PF00903">
    <property type="entry name" value="Glyoxalase"/>
    <property type="match status" value="1"/>
</dbReference>
<organism evidence="2 3">
    <name type="scientific">Heyndrickxia camelliae</name>
    <dbReference type="NCBI Taxonomy" id="1707093"/>
    <lineage>
        <taxon>Bacteria</taxon>
        <taxon>Bacillati</taxon>
        <taxon>Bacillota</taxon>
        <taxon>Bacilli</taxon>
        <taxon>Bacillales</taxon>
        <taxon>Bacillaceae</taxon>
        <taxon>Heyndrickxia</taxon>
    </lineage>
</organism>
<comment type="caution">
    <text evidence="2">The sequence shown here is derived from an EMBL/GenBank/DDBJ whole genome shotgun (WGS) entry which is preliminary data.</text>
</comment>
<dbReference type="RefSeq" id="WP_101353827.1">
    <property type="nucleotide sequence ID" value="NZ_PIQO01000005.1"/>
</dbReference>
<dbReference type="InterPro" id="IPR058997">
    <property type="entry name" value="YycE-like_C"/>
</dbReference>
<evidence type="ECO:0000259" key="1">
    <source>
        <dbReference type="PROSITE" id="PS51819"/>
    </source>
</evidence>
<evidence type="ECO:0000313" key="3">
    <source>
        <dbReference type="Proteomes" id="UP000233440"/>
    </source>
</evidence>
<dbReference type="CDD" id="cd06587">
    <property type="entry name" value="VOC"/>
    <property type="match status" value="2"/>
</dbReference>
<dbReference type="InterPro" id="IPR051332">
    <property type="entry name" value="Fosfomycin_Res_Enzymes"/>
</dbReference>
<dbReference type="OrthoDB" id="8018325at2"/>
<name>A0A2N3LKV7_9BACI</name>
<dbReference type="EMBL" id="PIQO01000005">
    <property type="protein sequence ID" value="PKR85271.1"/>
    <property type="molecule type" value="Genomic_DNA"/>
</dbReference>
<dbReference type="Proteomes" id="UP000233440">
    <property type="component" value="Unassembled WGS sequence"/>
</dbReference>
<dbReference type="Pfam" id="PF22659">
    <property type="entry name" value="YycE-like_C"/>
    <property type="match status" value="1"/>
</dbReference>
<dbReference type="PANTHER" id="PTHR36113">
    <property type="entry name" value="LYASE, PUTATIVE-RELATED-RELATED"/>
    <property type="match status" value="1"/>
</dbReference>
<dbReference type="Gene3D" id="3.10.180.10">
    <property type="entry name" value="2,3-Dihydroxybiphenyl 1,2-Dioxygenase, domain 1"/>
    <property type="match status" value="2"/>
</dbReference>
<feature type="domain" description="VOC" evidence="1">
    <location>
        <begin position="2"/>
        <end position="112"/>
    </location>
</feature>
<dbReference type="PANTHER" id="PTHR36113:SF3">
    <property type="entry name" value="SLL5075 PROTEIN"/>
    <property type="match status" value="1"/>
</dbReference>
<dbReference type="InterPro" id="IPR058998">
    <property type="entry name" value="YycE-like_N"/>
</dbReference>
<proteinExistence type="predicted"/>
<dbReference type="PROSITE" id="PS51819">
    <property type="entry name" value="VOC"/>
    <property type="match status" value="2"/>
</dbReference>
<gene>
    <name evidence="2" type="ORF">CWO92_08725</name>
</gene>
<evidence type="ECO:0000313" key="2">
    <source>
        <dbReference type="EMBL" id="PKR85271.1"/>
    </source>
</evidence>
<sequence length="347" mass="40429">MKIYGVQLKAYHLEKMKEFYTNLLQMSLVYEDKNSFAVLAGTTRVHFEKDEEQPYYHVCFHLGSAFFDHIFNKLKKKNLLLSNEEGEISMYWKGKQAYFFDPDGNILEILERPLPHKEQEGWLRVGEIGMPSSNTYDLREYLSSFLENKYKAENDSFSFFGEENGVGVIVKEGRNWYPTNRPASIHPIKLVVSGNTEAHLKHPILPYEFTVRKEWSASLPTVQFRIARPTNHMDKIIEFYGKGLGLKKVGDFQKHEGYEGVMFGLPDSNYHLEFTQHENRNPIPRPPEDQLLVFYIADTFKWSETANRLIDMGYRQVPSENPYWDRGGITIEDPDGYRVVLMNTVGI</sequence>
<reference evidence="2 3" key="1">
    <citation type="submission" date="2017-11" db="EMBL/GenBank/DDBJ databases">
        <title>Bacillus camelliae sp. nov., isolated from pu'er tea.</title>
        <authorList>
            <person name="Niu L."/>
        </authorList>
    </citation>
    <scope>NUCLEOTIDE SEQUENCE [LARGE SCALE GENOMIC DNA]</scope>
    <source>
        <strain evidence="2 3">7578-1</strain>
    </source>
</reference>
<dbReference type="AlphaFoldDB" id="A0A2N3LKV7"/>
<feature type="domain" description="VOC" evidence="1">
    <location>
        <begin position="220"/>
        <end position="344"/>
    </location>
</feature>